<dbReference type="AlphaFoldDB" id="A0A0R1N2Y3"/>
<dbReference type="Pfam" id="PF10088">
    <property type="entry name" value="DUF2326"/>
    <property type="match status" value="1"/>
</dbReference>
<keyword evidence="3" id="KW-1185">Reference proteome</keyword>
<comment type="caution">
    <text evidence="2">The sequence shown here is derived from an EMBL/GenBank/DDBJ whole genome shotgun (WGS) entry which is preliminary data.</text>
</comment>
<reference evidence="2 3" key="1">
    <citation type="journal article" date="2015" name="Genome Announc.">
        <title>Expanding the biotechnology potential of lactobacilli through comparative genomics of 213 strains and associated genera.</title>
        <authorList>
            <person name="Sun Z."/>
            <person name="Harris H.M."/>
            <person name="McCann A."/>
            <person name="Guo C."/>
            <person name="Argimon S."/>
            <person name="Zhang W."/>
            <person name="Yang X."/>
            <person name="Jeffery I.B."/>
            <person name="Cooney J.C."/>
            <person name="Kagawa T.F."/>
            <person name="Liu W."/>
            <person name="Song Y."/>
            <person name="Salvetti E."/>
            <person name="Wrobel A."/>
            <person name="Rasinkangas P."/>
            <person name="Parkhill J."/>
            <person name="Rea M.C."/>
            <person name="O'Sullivan O."/>
            <person name="Ritari J."/>
            <person name="Douillard F.P."/>
            <person name="Paul Ross R."/>
            <person name="Yang R."/>
            <person name="Briner A.E."/>
            <person name="Felis G.E."/>
            <person name="de Vos W.M."/>
            <person name="Barrangou R."/>
            <person name="Klaenhammer T.R."/>
            <person name="Caufield P.W."/>
            <person name="Cui Y."/>
            <person name="Zhang H."/>
            <person name="O'Toole P.W."/>
        </authorList>
    </citation>
    <scope>NUCLEOTIDE SEQUENCE [LARGE SCALE GENOMIC DNA]</scope>
    <source>
        <strain evidence="2 3">DSM 12744</strain>
    </source>
</reference>
<dbReference type="EMBL" id="AZEC01000010">
    <property type="protein sequence ID" value="KRL11906.1"/>
    <property type="molecule type" value="Genomic_DNA"/>
</dbReference>
<evidence type="ECO:0000313" key="2">
    <source>
        <dbReference type="EMBL" id="KRL11906.1"/>
    </source>
</evidence>
<dbReference type="OrthoDB" id="5140926at2"/>
<evidence type="ECO:0000259" key="1">
    <source>
        <dbReference type="Pfam" id="PF10088"/>
    </source>
</evidence>
<dbReference type="Proteomes" id="UP000051330">
    <property type="component" value="Unassembled WGS sequence"/>
</dbReference>
<evidence type="ECO:0000313" key="3">
    <source>
        <dbReference type="Proteomes" id="UP000051330"/>
    </source>
</evidence>
<protein>
    <recommendedName>
        <fullName evidence="1">DUF2326 domain-containing protein</fullName>
    </recommendedName>
</protein>
<proteinExistence type="predicted"/>
<name>A0A0R1N2Y3_9LACO</name>
<accession>A0A0R1N2Y3</accession>
<dbReference type="PATRIC" id="fig|1423792.3.peg.523"/>
<sequence length="218" mass="24861">MTRGNEALLVLVADDRLDEYMDLTKQLSQREQEISKQEQLLESMAKFDRERISIKKQLESLLDQSESTEETYSKKTSAFNRYFTNYAERINGERPVLTYVPNVSQFPLHITDLTGTSTGTRKSLIAAYDLAYQRFAVDDDKQVPHFVVHDVLESIEGPSLVATTEIVHESGVQYIVAILKEKLDSSGFTEKQQDDYGLVKLSSNSRLFDDPRTNSHTI</sequence>
<feature type="domain" description="DUF2326" evidence="1">
    <location>
        <begin position="96"/>
        <end position="208"/>
    </location>
</feature>
<dbReference type="InterPro" id="IPR018760">
    <property type="entry name" value="DUF2326"/>
</dbReference>
<organism evidence="2 3">
    <name type="scientific">Schleiferilactobacillus perolens DSM 12744</name>
    <dbReference type="NCBI Taxonomy" id="1423792"/>
    <lineage>
        <taxon>Bacteria</taxon>
        <taxon>Bacillati</taxon>
        <taxon>Bacillota</taxon>
        <taxon>Bacilli</taxon>
        <taxon>Lactobacillales</taxon>
        <taxon>Lactobacillaceae</taxon>
        <taxon>Schleiferilactobacillus</taxon>
    </lineage>
</organism>
<gene>
    <name evidence="2" type="ORF">FD09_GL000514</name>
</gene>
<dbReference type="RefSeq" id="WP_083487795.1">
    <property type="nucleotide sequence ID" value="NZ_AZEC01000010.1"/>
</dbReference>